<keyword evidence="2" id="KW-1185">Reference proteome</keyword>
<dbReference type="Proteomes" id="UP000033423">
    <property type="component" value="Unassembled WGS sequence"/>
</dbReference>
<sequence>MYLIQSKRAIKSDKQKEIKELIEKSFNYRRLSISLLEISKSGIEMAIEKTEKEAGKWIKMPQATES</sequence>
<accession>A0A0F3GQU5</accession>
<dbReference type="EMBL" id="LACI01001545">
    <property type="protein sequence ID" value="KJU84275.1"/>
    <property type="molecule type" value="Genomic_DNA"/>
</dbReference>
<reference evidence="1 2" key="1">
    <citation type="submission" date="2015-02" db="EMBL/GenBank/DDBJ databases">
        <title>Single-cell genomics of uncultivated deep-branching MTB reveals a conserved set of magnetosome genes.</title>
        <authorList>
            <person name="Kolinko S."/>
            <person name="Richter M."/>
            <person name="Glockner F.O."/>
            <person name="Brachmann A."/>
            <person name="Schuler D."/>
        </authorList>
    </citation>
    <scope>NUCLEOTIDE SEQUENCE [LARGE SCALE GENOMIC DNA]</scope>
    <source>
        <strain evidence="1">TM-1</strain>
    </source>
</reference>
<protein>
    <submittedName>
        <fullName evidence="1">Uncharacterized protein</fullName>
    </submittedName>
</protein>
<comment type="caution">
    <text evidence="1">The sequence shown here is derived from an EMBL/GenBank/DDBJ whole genome shotgun (WGS) entry which is preliminary data.</text>
</comment>
<gene>
    <name evidence="1" type="ORF">MBAV_003531</name>
</gene>
<organism evidence="1 2">
    <name type="scientific">Candidatus Magnetobacterium bavaricum</name>
    <dbReference type="NCBI Taxonomy" id="29290"/>
    <lineage>
        <taxon>Bacteria</taxon>
        <taxon>Pseudomonadati</taxon>
        <taxon>Nitrospirota</taxon>
        <taxon>Thermodesulfovibrionia</taxon>
        <taxon>Thermodesulfovibrionales</taxon>
        <taxon>Candidatus Magnetobacteriaceae</taxon>
        <taxon>Candidatus Magnetobacterium</taxon>
    </lineage>
</organism>
<name>A0A0F3GQU5_9BACT</name>
<evidence type="ECO:0000313" key="1">
    <source>
        <dbReference type="EMBL" id="KJU84275.1"/>
    </source>
</evidence>
<proteinExistence type="predicted"/>
<evidence type="ECO:0000313" key="2">
    <source>
        <dbReference type="Proteomes" id="UP000033423"/>
    </source>
</evidence>
<dbReference type="AlphaFoldDB" id="A0A0F3GQU5"/>